<dbReference type="AlphaFoldDB" id="A0A6A6JHM0"/>
<feature type="signal peptide" evidence="1">
    <location>
        <begin position="1"/>
        <end position="20"/>
    </location>
</feature>
<name>A0A6A6JHM0_WESOR</name>
<organism evidence="2 3">
    <name type="scientific">Westerdykella ornata</name>
    <dbReference type="NCBI Taxonomy" id="318751"/>
    <lineage>
        <taxon>Eukaryota</taxon>
        <taxon>Fungi</taxon>
        <taxon>Dikarya</taxon>
        <taxon>Ascomycota</taxon>
        <taxon>Pezizomycotina</taxon>
        <taxon>Dothideomycetes</taxon>
        <taxon>Pleosporomycetidae</taxon>
        <taxon>Pleosporales</taxon>
        <taxon>Sporormiaceae</taxon>
        <taxon>Westerdykella</taxon>
    </lineage>
</organism>
<evidence type="ECO:0000313" key="3">
    <source>
        <dbReference type="Proteomes" id="UP000800097"/>
    </source>
</evidence>
<dbReference type="RefSeq" id="XP_033653132.1">
    <property type="nucleotide sequence ID" value="XM_033798511.1"/>
</dbReference>
<feature type="chain" id="PRO_5025589261" evidence="1">
    <location>
        <begin position="21"/>
        <end position="83"/>
    </location>
</feature>
<dbReference type="Proteomes" id="UP000800097">
    <property type="component" value="Unassembled WGS sequence"/>
</dbReference>
<sequence length="83" mass="9592">MFGPFFLSFIFFMLYHYLVQKPRDQKQLADEARIEAGKQEAELQLQHLVEQRKVEPRAPPAARTREGGLALFDVASPGYRIDL</sequence>
<accession>A0A6A6JHM0</accession>
<reference evidence="2" key="1">
    <citation type="journal article" date="2020" name="Stud. Mycol.">
        <title>101 Dothideomycetes genomes: a test case for predicting lifestyles and emergence of pathogens.</title>
        <authorList>
            <person name="Haridas S."/>
            <person name="Albert R."/>
            <person name="Binder M."/>
            <person name="Bloem J."/>
            <person name="Labutti K."/>
            <person name="Salamov A."/>
            <person name="Andreopoulos B."/>
            <person name="Baker S."/>
            <person name="Barry K."/>
            <person name="Bills G."/>
            <person name="Bluhm B."/>
            <person name="Cannon C."/>
            <person name="Castanera R."/>
            <person name="Culley D."/>
            <person name="Daum C."/>
            <person name="Ezra D."/>
            <person name="Gonzalez J."/>
            <person name="Henrissat B."/>
            <person name="Kuo A."/>
            <person name="Liang C."/>
            <person name="Lipzen A."/>
            <person name="Lutzoni F."/>
            <person name="Magnuson J."/>
            <person name="Mondo S."/>
            <person name="Nolan M."/>
            <person name="Ohm R."/>
            <person name="Pangilinan J."/>
            <person name="Park H.-J."/>
            <person name="Ramirez L."/>
            <person name="Alfaro M."/>
            <person name="Sun H."/>
            <person name="Tritt A."/>
            <person name="Yoshinaga Y."/>
            <person name="Zwiers L.-H."/>
            <person name="Turgeon B."/>
            <person name="Goodwin S."/>
            <person name="Spatafora J."/>
            <person name="Crous P."/>
            <person name="Grigoriev I."/>
        </authorList>
    </citation>
    <scope>NUCLEOTIDE SEQUENCE</scope>
    <source>
        <strain evidence="2">CBS 379.55</strain>
    </source>
</reference>
<proteinExistence type="predicted"/>
<protein>
    <submittedName>
        <fullName evidence="2">Uncharacterized protein</fullName>
    </submittedName>
</protein>
<keyword evidence="3" id="KW-1185">Reference proteome</keyword>
<keyword evidence="1" id="KW-0732">Signal</keyword>
<evidence type="ECO:0000313" key="2">
    <source>
        <dbReference type="EMBL" id="KAF2275593.1"/>
    </source>
</evidence>
<dbReference type="EMBL" id="ML986496">
    <property type="protein sequence ID" value="KAF2275593.1"/>
    <property type="molecule type" value="Genomic_DNA"/>
</dbReference>
<gene>
    <name evidence="2" type="ORF">EI97DRAFT_434004</name>
</gene>
<feature type="non-terminal residue" evidence="2">
    <location>
        <position position="83"/>
    </location>
</feature>
<dbReference type="GeneID" id="54551686"/>
<dbReference type="OrthoDB" id="3794851at2759"/>
<evidence type="ECO:0000256" key="1">
    <source>
        <dbReference type="SAM" id="SignalP"/>
    </source>
</evidence>